<proteinExistence type="predicted"/>
<sequence>MGQIFRVEIADDPSAQIMVAATKTAGRYSLMAFKQVFVGGEYQTVERYGESDDDAALIAAAIARIADQLRASGETVVV</sequence>
<name>A0A517TXY7_9BACT</name>
<dbReference type="EMBL" id="CP036339">
    <property type="protein sequence ID" value="QDT73215.1"/>
    <property type="molecule type" value="Genomic_DNA"/>
</dbReference>
<dbReference type="RefSeq" id="WP_145432753.1">
    <property type="nucleotide sequence ID" value="NZ_CP036339.1"/>
</dbReference>
<gene>
    <name evidence="1" type="ORF">I41_24040</name>
</gene>
<accession>A0A517TXY7</accession>
<dbReference type="Proteomes" id="UP000317909">
    <property type="component" value="Chromosome"/>
</dbReference>
<reference evidence="1 2" key="1">
    <citation type="submission" date="2019-02" db="EMBL/GenBank/DDBJ databases">
        <title>Deep-cultivation of Planctomycetes and their phenomic and genomic characterization uncovers novel biology.</title>
        <authorList>
            <person name="Wiegand S."/>
            <person name="Jogler M."/>
            <person name="Boedeker C."/>
            <person name="Pinto D."/>
            <person name="Vollmers J."/>
            <person name="Rivas-Marin E."/>
            <person name="Kohn T."/>
            <person name="Peeters S.H."/>
            <person name="Heuer A."/>
            <person name="Rast P."/>
            <person name="Oberbeckmann S."/>
            <person name="Bunk B."/>
            <person name="Jeske O."/>
            <person name="Meyerdierks A."/>
            <person name="Storesund J.E."/>
            <person name="Kallscheuer N."/>
            <person name="Luecker S."/>
            <person name="Lage O.M."/>
            <person name="Pohl T."/>
            <person name="Merkel B.J."/>
            <person name="Hornburger P."/>
            <person name="Mueller R.-W."/>
            <person name="Bruemmer F."/>
            <person name="Labrenz M."/>
            <person name="Spormann A.M."/>
            <person name="Op den Camp H."/>
            <person name="Overmann J."/>
            <person name="Amann R."/>
            <person name="Jetten M.S.M."/>
            <person name="Mascher T."/>
            <person name="Medema M.H."/>
            <person name="Devos D.P."/>
            <person name="Kaster A.-K."/>
            <person name="Ovreas L."/>
            <person name="Rohde M."/>
            <person name="Galperin M.Y."/>
            <person name="Jogler C."/>
        </authorList>
    </citation>
    <scope>NUCLEOTIDE SEQUENCE [LARGE SCALE GENOMIC DNA]</scope>
    <source>
        <strain evidence="1 2">I41</strain>
    </source>
</reference>
<protein>
    <submittedName>
        <fullName evidence="1">Uncharacterized protein</fullName>
    </submittedName>
</protein>
<evidence type="ECO:0000313" key="1">
    <source>
        <dbReference type="EMBL" id="QDT73215.1"/>
    </source>
</evidence>
<dbReference type="AlphaFoldDB" id="A0A517TXY7"/>
<evidence type="ECO:0000313" key="2">
    <source>
        <dbReference type="Proteomes" id="UP000317909"/>
    </source>
</evidence>
<organism evidence="1 2">
    <name type="scientific">Lacipirellula limnantheis</name>
    <dbReference type="NCBI Taxonomy" id="2528024"/>
    <lineage>
        <taxon>Bacteria</taxon>
        <taxon>Pseudomonadati</taxon>
        <taxon>Planctomycetota</taxon>
        <taxon>Planctomycetia</taxon>
        <taxon>Pirellulales</taxon>
        <taxon>Lacipirellulaceae</taxon>
        <taxon>Lacipirellula</taxon>
    </lineage>
</organism>
<dbReference type="KEGG" id="llh:I41_24040"/>
<keyword evidence="2" id="KW-1185">Reference proteome</keyword>